<dbReference type="Proteomes" id="UP000230423">
    <property type="component" value="Unassembled WGS sequence"/>
</dbReference>
<name>A0A2G9TTB3_TELCI</name>
<protein>
    <recommendedName>
        <fullName evidence="1">Major sperm protein</fullName>
    </recommendedName>
</protein>
<accession>A0A2G9TTB3</accession>
<dbReference type="InterPro" id="IPR008962">
    <property type="entry name" value="PapD-like_sf"/>
</dbReference>
<evidence type="ECO:0000256" key="1">
    <source>
        <dbReference type="RuleBase" id="RU003425"/>
    </source>
</evidence>
<feature type="domain" description="MSP" evidence="2">
    <location>
        <begin position="1"/>
        <end position="120"/>
    </location>
</feature>
<dbReference type="InterPro" id="IPR013783">
    <property type="entry name" value="Ig-like_fold"/>
</dbReference>
<dbReference type="PROSITE" id="PS50202">
    <property type="entry name" value="MSP"/>
    <property type="match status" value="1"/>
</dbReference>
<evidence type="ECO:0000259" key="2">
    <source>
        <dbReference type="PROSITE" id="PS50202"/>
    </source>
</evidence>
<keyword evidence="1" id="KW-0963">Cytoplasm</keyword>
<comment type="function">
    <text evidence="1">Central component in molecular interactions underlying sperm crawling. Forms an extensive filament system that extends from sperm villipoda, along the leading edge of the pseudopod.</text>
</comment>
<keyword evidence="4" id="KW-1185">Reference proteome</keyword>
<dbReference type="InterPro" id="IPR000535">
    <property type="entry name" value="MSP_dom"/>
</dbReference>
<dbReference type="EMBL" id="KZ353959">
    <property type="protein sequence ID" value="PIO61249.1"/>
    <property type="molecule type" value="Genomic_DNA"/>
</dbReference>
<dbReference type="OrthoDB" id="5783490at2759"/>
<gene>
    <name evidence="3" type="ORF">TELCIR_17236</name>
</gene>
<dbReference type="Gene3D" id="2.60.40.10">
    <property type="entry name" value="Immunoglobulins"/>
    <property type="match status" value="1"/>
</dbReference>
<dbReference type="SUPFAM" id="SSF49354">
    <property type="entry name" value="PapD-like"/>
    <property type="match status" value="1"/>
</dbReference>
<evidence type="ECO:0000313" key="3">
    <source>
        <dbReference type="EMBL" id="PIO61249.1"/>
    </source>
</evidence>
<dbReference type="Pfam" id="PF00635">
    <property type="entry name" value="Motile_Sperm"/>
    <property type="match status" value="1"/>
</dbReference>
<sequence>MNQLVSRWLIFNSPNAYKKPCFGEVTVTNRNQYSVAWCFKCKEKMIRIPQAYGILKSGEHMEVTIYLISSDEWPRDVIEYTGRRHRIVAECLKIPEYIRPKNAWVCLSDYFYSVLLFKIK</sequence>
<organism evidence="3 4">
    <name type="scientific">Teladorsagia circumcincta</name>
    <name type="common">Brown stomach worm</name>
    <name type="synonym">Ostertagia circumcincta</name>
    <dbReference type="NCBI Taxonomy" id="45464"/>
    <lineage>
        <taxon>Eukaryota</taxon>
        <taxon>Metazoa</taxon>
        <taxon>Ecdysozoa</taxon>
        <taxon>Nematoda</taxon>
        <taxon>Chromadorea</taxon>
        <taxon>Rhabditida</taxon>
        <taxon>Rhabditina</taxon>
        <taxon>Rhabditomorpha</taxon>
        <taxon>Strongyloidea</taxon>
        <taxon>Trichostrongylidae</taxon>
        <taxon>Teladorsagia</taxon>
    </lineage>
</organism>
<dbReference type="AlphaFoldDB" id="A0A2G9TTB3"/>
<evidence type="ECO:0000313" key="4">
    <source>
        <dbReference type="Proteomes" id="UP000230423"/>
    </source>
</evidence>
<keyword evidence="1" id="KW-0206">Cytoskeleton</keyword>
<reference evidence="3 4" key="1">
    <citation type="submission" date="2015-09" db="EMBL/GenBank/DDBJ databases">
        <title>Draft genome of the parasitic nematode Teladorsagia circumcincta isolate WARC Sus (inbred).</title>
        <authorList>
            <person name="Mitreva M."/>
        </authorList>
    </citation>
    <scope>NUCLEOTIDE SEQUENCE [LARGE SCALE GENOMIC DNA]</scope>
    <source>
        <strain evidence="3 4">S</strain>
    </source>
</reference>
<proteinExistence type="predicted"/>